<evidence type="ECO:0000259" key="4">
    <source>
        <dbReference type="Pfam" id="PF17853"/>
    </source>
</evidence>
<sequence>MSDARCHGIRLAREDLGGTGAGKIRDQTTLLGEVGSAERDCGGCGVEECHVRERTAATEPAALTGLYNLEKQIARSYNSPEVTVVVTAQPTLRALLQRRDLGLSLIPREGDIPDGALDRPLRWVHSSDLADPTPFLSEDLALLTTGTQFDEAVSIDTYVGRLADRGVIGLGFGTEVHRSGIPEELVDACAAHGMPLFAVPYRTPFIAVARAHSEAIAAQAYARRSWALDTQRALALAALRPHGLDATIAELGRRIGVWAGMFDAAGALTLSHPRETVEARVLDELGNRAVEILTRGLEAGQSLSIEDHSFMLFTVGRGGHLRGVIALAVDTLDPEARSVVTSVIAMAGLAMEQSEQLARSRRRLHAQLLRSLLADDPTLARRVLGSLPTAPVLVAVAADAPAGPLADWWERHRAEHGTSIFLAESEDGVTMCVSAGDEALLDEVAARFGIRIGVSDPEGYDSFARAHAQALTALRQQGTHGVARYSDTVGSSILTALATDEARLVAESRLAPVREHDARTGAELERSLRTWLEHDAKAESAAVALGVHRHTLRSRIAHAGALLDVDLSTFPARAELWTILQTARD</sequence>
<protein>
    <recommendedName>
        <fullName evidence="7">PucR family transcriptional regulator</fullName>
    </recommendedName>
</protein>
<dbReference type="Pfam" id="PF07905">
    <property type="entry name" value="PucR"/>
    <property type="match status" value="1"/>
</dbReference>
<feature type="domain" description="Purine catabolism PurC-like" evidence="2">
    <location>
        <begin position="116"/>
        <end position="216"/>
    </location>
</feature>
<comment type="caution">
    <text evidence="5">The sequence shown here is derived from an EMBL/GenBank/DDBJ whole genome shotgun (WGS) entry which is preliminary data.</text>
</comment>
<dbReference type="InterPro" id="IPR012914">
    <property type="entry name" value="PucR_dom"/>
</dbReference>
<dbReference type="Gene3D" id="1.10.10.2840">
    <property type="entry name" value="PucR C-terminal helix-turn-helix domain"/>
    <property type="match status" value="1"/>
</dbReference>
<dbReference type="InterPro" id="IPR051448">
    <property type="entry name" value="CdaR-like_regulators"/>
</dbReference>
<evidence type="ECO:0000313" key="5">
    <source>
        <dbReference type="EMBL" id="EQM73238.1"/>
    </source>
</evidence>
<dbReference type="Pfam" id="PF17853">
    <property type="entry name" value="GGDEF_2"/>
    <property type="match status" value="1"/>
</dbReference>
<reference evidence="5 6" key="1">
    <citation type="journal article" date="2013" name="Genome Announc.">
        <title>Whole-genome sequences of five oyster-associated bacteria show potential for crude oil hydrocarbon degradation.</title>
        <authorList>
            <person name="Chauhan A."/>
            <person name="Green S."/>
            <person name="Pathak A."/>
            <person name="Thomas J."/>
            <person name="Venkatramanan R."/>
        </authorList>
    </citation>
    <scope>NUCLEOTIDE SEQUENCE [LARGE SCALE GENOMIC DNA]</scope>
    <source>
        <strain evidence="5 6">MF109</strain>
    </source>
</reference>
<evidence type="ECO:0000256" key="1">
    <source>
        <dbReference type="ARBA" id="ARBA00006754"/>
    </source>
</evidence>
<evidence type="ECO:0000259" key="2">
    <source>
        <dbReference type="Pfam" id="PF07905"/>
    </source>
</evidence>
<evidence type="ECO:0000313" key="6">
    <source>
        <dbReference type="Proteomes" id="UP000016033"/>
    </source>
</evidence>
<dbReference type="InterPro" id="IPR025736">
    <property type="entry name" value="PucR_C-HTH_dom"/>
</dbReference>
<dbReference type="PANTHER" id="PTHR33744">
    <property type="entry name" value="CARBOHYDRATE DIACID REGULATOR"/>
    <property type="match status" value="1"/>
</dbReference>
<organism evidence="5 6">
    <name type="scientific">Microbacterium maritypicum MF109</name>
    <dbReference type="NCBI Taxonomy" id="1333857"/>
    <lineage>
        <taxon>Bacteria</taxon>
        <taxon>Bacillati</taxon>
        <taxon>Actinomycetota</taxon>
        <taxon>Actinomycetes</taxon>
        <taxon>Micrococcales</taxon>
        <taxon>Microbacteriaceae</taxon>
        <taxon>Microbacterium</taxon>
    </lineage>
</organism>
<dbReference type="AlphaFoldDB" id="T5K1Y6"/>
<comment type="similarity">
    <text evidence="1">Belongs to the CdaR family.</text>
</comment>
<dbReference type="EMBL" id="ATAO01000217">
    <property type="protein sequence ID" value="EQM73238.1"/>
    <property type="molecule type" value="Genomic_DNA"/>
</dbReference>
<dbReference type="Pfam" id="PF13556">
    <property type="entry name" value="HTH_30"/>
    <property type="match status" value="1"/>
</dbReference>
<proteinExistence type="inferred from homology"/>
<dbReference type="InterPro" id="IPR042070">
    <property type="entry name" value="PucR_C-HTH_sf"/>
</dbReference>
<dbReference type="PATRIC" id="fig|1333857.3.peg.3142"/>
<name>T5K1Y6_MICMQ</name>
<accession>T5K1Y6</accession>
<gene>
    <name evidence="5" type="ORF">L687_05620</name>
</gene>
<evidence type="ECO:0008006" key="7">
    <source>
        <dbReference type="Google" id="ProtNLM"/>
    </source>
</evidence>
<dbReference type="Proteomes" id="UP000016033">
    <property type="component" value="Unassembled WGS sequence"/>
</dbReference>
<dbReference type="InterPro" id="IPR041522">
    <property type="entry name" value="CdaR_GGDEF"/>
</dbReference>
<feature type="domain" description="CdaR GGDEF-like" evidence="4">
    <location>
        <begin position="388"/>
        <end position="475"/>
    </location>
</feature>
<dbReference type="PANTHER" id="PTHR33744:SF1">
    <property type="entry name" value="DNA-BINDING TRANSCRIPTIONAL ACTIVATOR ADER"/>
    <property type="match status" value="1"/>
</dbReference>
<evidence type="ECO:0000259" key="3">
    <source>
        <dbReference type="Pfam" id="PF13556"/>
    </source>
</evidence>
<feature type="domain" description="PucR C-terminal helix-turn-helix" evidence="3">
    <location>
        <begin position="526"/>
        <end position="580"/>
    </location>
</feature>